<proteinExistence type="predicted"/>
<dbReference type="Proteomes" id="UP001251528">
    <property type="component" value="Unassembled WGS sequence"/>
</dbReference>
<keyword evidence="1" id="KW-0812">Transmembrane</keyword>
<dbReference type="AlphaFoldDB" id="A0AAJ0CKB9"/>
<protein>
    <submittedName>
        <fullName evidence="2">Uncharacterized protein</fullName>
    </submittedName>
</protein>
<feature type="transmembrane region" description="Helical" evidence="1">
    <location>
        <begin position="235"/>
        <end position="263"/>
    </location>
</feature>
<keyword evidence="3" id="KW-1185">Reference proteome</keyword>
<feature type="transmembrane region" description="Helical" evidence="1">
    <location>
        <begin position="149"/>
        <end position="169"/>
    </location>
</feature>
<reference evidence="2" key="1">
    <citation type="submission" date="2023-06" db="EMBL/GenBank/DDBJ databases">
        <title>Conoideocrella luteorostrata (Hypocreales: Clavicipitaceae), a potential biocontrol fungus for elongate hemlock scale in United States Christmas tree production areas.</title>
        <authorList>
            <person name="Barrett H."/>
            <person name="Lovett B."/>
            <person name="Macias A.M."/>
            <person name="Stajich J.E."/>
            <person name="Kasson M.T."/>
        </authorList>
    </citation>
    <scope>NUCLEOTIDE SEQUENCE</scope>
    <source>
        <strain evidence="2">ARSEF 14590</strain>
    </source>
</reference>
<comment type="caution">
    <text evidence="2">The sequence shown here is derived from an EMBL/GenBank/DDBJ whole genome shotgun (WGS) entry which is preliminary data.</text>
</comment>
<keyword evidence="1" id="KW-0472">Membrane</keyword>
<accession>A0AAJ0CKB9</accession>
<keyword evidence="1" id="KW-1133">Transmembrane helix</keyword>
<evidence type="ECO:0000313" key="3">
    <source>
        <dbReference type="Proteomes" id="UP001251528"/>
    </source>
</evidence>
<dbReference type="EMBL" id="JASWJB010000178">
    <property type="protein sequence ID" value="KAK2594182.1"/>
    <property type="molecule type" value="Genomic_DNA"/>
</dbReference>
<feature type="transmembrane region" description="Helical" evidence="1">
    <location>
        <begin position="71"/>
        <end position="89"/>
    </location>
</feature>
<evidence type="ECO:0000256" key="1">
    <source>
        <dbReference type="SAM" id="Phobius"/>
    </source>
</evidence>
<evidence type="ECO:0000313" key="2">
    <source>
        <dbReference type="EMBL" id="KAK2594182.1"/>
    </source>
</evidence>
<feature type="transmembrane region" description="Helical" evidence="1">
    <location>
        <begin position="110"/>
        <end position="129"/>
    </location>
</feature>
<sequence>MAATPPVRASLKVLIPLSAVMLLFTGFSLFGVPSFAHGVEFSLFTTTRLPEHNNNKTGEHFLTHRRKTAPFWLYQGLHTIPAVMWSVMIPLQHMDSFRKKYPTFHRTAGYLILSGSLVLSLSGLSFLILKHAHSHPNVFHLHDLNGWAAPFKWPTFEIVLYFLAPPYWLTLYKTAVTARAKDFVNHRKWAVLHTIVASVISMERVSMVGSLAFGVTLRMFPKDKVHEFFQVPQTVAAMAAAELDMFAFINIFALGGVMAWMYYEFRRAGFFKGVMDYLSSTAPSQTFAKKVV</sequence>
<organism evidence="2 3">
    <name type="scientific">Conoideocrella luteorostrata</name>
    <dbReference type="NCBI Taxonomy" id="1105319"/>
    <lineage>
        <taxon>Eukaryota</taxon>
        <taxon>Fungi</taxon>
        <taxon>Dikarya</taxon>
        <taxon>Ascomycota</taxon>
        <taxon>Pezizomycotina</taxon>
        <taxon>Sordariomycetes</taxon>
        <taxon>Hypocreomycetidae</taxon>
        <taxon>Hypocreales</taxon>
        <taxon>Clavicipitaceae</taxon>
        <taxon>Conoideocrella</taxon>
    </lineage>
</organism>
<gene>
    <name evidence="2" type="ORF">QQS21_008121</name>
</gene>
<name>A0AAJ0CKB9_9HYPO</name>